<proteinExistence type="predicted"/>
<gene>
    <name evidence="2" type="ORF">SDC9_169461</name>
</gene>
<feature type="region of interest" description="Disordered" evidence="1">
    <location>
        <begin position="1"/>
        <end position="35"/>
    </location>
</feature>
<organism evidence="2">
    <name type="scientific">bioreactor metagenome</name>
    <dbReference type="NCBI Taxonomy" id="1076179"/>
    <lineage>
        <taxon>unclassified sequences</taxon>
        <taxon>metagenomes</taxon>
        <taxon>ecological metagenomes</taxon>
    </lineage>
</organism>
<reference evidence="2" key="1">
    <citation type="submission" date="2019-08" db="EMBL/GenBank/DDBJ databases">
        <authorList>
            <person name="Kucharzyk K."/>
            <person name="Murdoch R.W."/>
            <person name="Higgins S."/>
            <person name="Loffler F."/>
        </authorList>
    </citation>
    <scope>NUCLEOTIDE SEQUENCE</scope>
</reference>
<feature type="compositionally biased region" description="Low complexity" evidence="1">
    <location>
        <begin position="23"/>
        <end position="35"/>
    </location>
</feature>
<evidence type="ECO:0000313" key="2">
    <source>
        <dbReference type="EMBL" id="MPN22078.1"/>
    </source>
</evidence>
<dbReference type="EMBL" id="VSSQ01070232">
    <property type="protein sequence ID" value="MPN22078.1"/>
    <property type="molecule type" value="Genomic_DNA"/>
</dbReference>
<name>A0A645G5E3_9ZZZZ</name>
<feature type="region of interest" description="Disordered" evidence="1">
    <location>
        <begin position="50"/>
        <end position="70"/>
    </location>
</feature>
<accession>A0A645G5E3</accession>
<sequence>MNGDSRQEHAQHLQRLQGDHRQVAAQAGPVQAAGHQRLIVRMLQETLDQREEIHRNQDNETARCDEDHHE</sequence>
<dbReference type="AlphaFoldDB" id="A0A645G5E3"/>
<protein>
    <submittedName>
        <fullName evidence="2">Uncharacterized protein</fullName>
    </submittedName>
</protein>
<evidence type="ECO:0000256" key="1">
    <source>
        <dbReference type="SAM" id="MobiDB-lite"/>
    </source>
</evidence>
<feature type="compositionally biased region" description="Basic and acidic residues" evidence="1">
    <location>
        <begin position="1"/>
        <end position="22"/>
    </location>
</feature>
<comment type="caution">
    <text evidence="2">The sequence shown here is derived from an EMBL/GenBank/DDBJ whole genome shotgun (WGS) entry which is preliminary data.</text>
</comment>